<feature type="domain" description="C2H2-type" evidence="4">
    <location>
        <begin position="825"/>
        <end position="852"/>
    </location>
</feature>
<protein>
    <recommendedName>
        <fullName evidence="4">C2H2-type domain-containing protein</fullName>
    </recommendedName>
</protein>
<organism evidence="5 6">
    <name type="scientific">Trichoderma harzianum CBS 226.95</name>
    <dbReference type="NCBI Taxonomy" id="983964"/>
    <lineage>
        <taxon>Eukaryota</taxon>
        <taxon>Fungi</taxon>
        <taxon>Dikarya</taxon>
        <taxon>Ascomycota</taxon>
        <taxon>Pezizomycotina</taxon>
        <taxon>Sordariomycetes</taxon>
        <taxon>Hypocreomycetidae</taxon>
        <taxon>Hypocreales</taxon>
        <taxon>Hypocreaceae</taxon>
        <taxon>Trichoderma</taxon>
    </lineage>
</organism>
<dbReference type="InterPro" id="IPR027417">
    <property type="entry name" value="P-loop_NTPase"/>
</dbReference>
<dbReference type="PANTHER" id="PTHR10039:SF14">
    <property type="entry name" value="NACHT DOMAIN-CONTAINING PROTEIN"/>
    <property type="match status" value="1"/>
</dbReference>
<dbReference type="STRING" id="983964.A0A2T4AKQ3"/>
<dbReference type="SMART" id="SM00355">
    <property type="entry name" value="ZnF_C2H2"/>
    <property type="match status" value="2"/>
</dbReference>
<feature type="compositionally biased region" description="Basic and acidic residues" evidence="3">
    <location>
        <begin position="879"/>
        <end position="888"/>
    </location>
</feature>
<dbReference type="Gene3D" id="3.30.40.10">
    <property type="entry name" value="Zinc/RING finger domain, C3HC4 (zinc finger)"/>
    <property type="match status" value="1"/>
</dbReference>
<keyword evidence="6" id="KW-1185">Reference proteome</keyword>
<dbReference type="InterPro" id="IPR056884">
    <property type="entry name" value="NPHP3-like_N"/>
</dbReference>
<dbReference type="Pfam" id="PF24809">
    <property type="entry name" value="DUF7708"/>
    <property type="match status" value="1"/>
</dbReference>
<feature type="region of interest" description="Disordered" evidence="3">
    <location>
        <begin position="879"/>
        <end position="907"/>
    </location>
</feature>
<keyword evidence="1" id="KW-0677">Repeat</keyword>
<gene>
    <name evidence="5" type="ORF">M431DRAFT_136560</name>
</gene>
<feature type="coiled-coil region" evidence="2">
    <location>
        <begin position="212"/>
        <end position="239"/>
    </location>
</feature>
<dbReference type="SUPFAM" id="SSF52540">
    <property type="entry name" value="P-loop containing nucleoside triphosphate hydrolases"/>
    <property type="match status" value="1"/>
</dbReference>
<feature type="compositionally biased region" description="Low complexity" evidence="3">
    <location>
        <begin position="1225"/>
        <end position="1241"/>
    </location>
</feature>
<feature type="compositionally biased region" description="Basic and acidic residues" evidence="3">
    <location>
        <begin position="1184"/>
        <end position="1199"/>
    </location>
</feature>
<feature type="region of interest" description="Disordered" evidence="3">
    <location>
        <begin position="1211"/>
        <end position="1286"/>
    </location>
</feature>
<evidence type="ECO:0000313" key="6">
    <source>
        <dbReference type="Proteomes" id="UP000241690"/>
    </source>
</evidence>
<feature type="region of interest" description="Disordered" evidence="3">
    <location>
        <begin position="1061"/>
        <end position="1099"/>
    </location>
</feature>
<proteinExistence type="predicted"/>
<dbReference type="EMBL" id="KZ679677">
    <property type="protein sequence ID" value="PTB57661.1"/>
    <property type="molecule type" value="Genomic_DNA"/>
</dbReference>
<evidence type="ECO:0000313" key="5">
    <source>
        <dbReference type="EMBL" id="PTB57661.1"/>
    </source>
</evidence>
<dbReference type="InterPro" id="IPR013087">
    <property type="entry name" value="Znf_C2H2_type"/>
</dbReference>
<dbReference type="SUPFAM" id="SSF57903">
    <property type="entry name" value="FYVE/PHD zinc finger"/>
    <property type="match status" value="1"/>
</dbReference>
<feature type="region of interest" description="Disordered" evidence="3">
    <location>
        <begin position="1134"/>
        <end position="1199"/>
    </location>
</feature>
<reference evidence="5 6" key="1">
    <citation type="submission" date="2016-07" db="EMBL/GenBank/DDBJ databases">
        <title>Multiple horizontal gene transfer events from other fungi enriched the ability of initially mycotrophic Trichoderma (Ascomycota) to feed on dead plant biomass.</title>
        <authorList>
            <consortium name="DOE Joint Genome Institute"/>
            <person name="Aerts A."/>
            <person name="Atanasova L."/>
            <person name="Chenthamara K."/>
            <person name="Zhang J."/>
            <person name="Grujic M."/>
            <person name="Henrissat B."/>
            <person name="Kuo A."/>
            <person name="Salamov A."/>
            <person name="Lipzen A."/>
            <person name="Labutti K."/>
            <person name="Barry K."/>
            <person name="Miao Y."/>
            <person name="Rahimi M.J."/>
            <person name="Shen Q."/>
            <person name="Grigoriev I.V."/>
            <person name="Kubicek C.P."/>
            <person name="Druzhinina I.S."/>
        </authorList>
    </citation>
    <scope>NUCLEOTIDE SEQUENCE [LARGE SCALE GENOMIC DNA]</scope>
    <source>
        <strain evidence="5 6">CBS 226.95</strain>
    </source>
</reference>
<dbReference type="InterPro" id="IPR013083">
    <property type="entry name" value="Znf_RING/FYVE/PHD"/>
</dbReference>
<dbReference type="Pfam" id="PF22939">
    <property type="entry name" value="WHD_GPIID"/>
    <property type="match status" value="1"/>
</dbReference>
<sequence>MPLSKRASLQAQRMMREAFMELERIITVSDRVQLKNLSLEDVQQAALQIEKQLAASQSLRNMRRLAPLFTGLGHYSQAIEVLCNGTPYLPWLWAPIMLVLKISADYTEAFEQIIKVYSRLAEPLARFRLFDRSFSNNIEIQSTLAVYYSDILQFHGEIYKFVRRNAWQCLFATSWGRFQRRFDSIFADLKAHEDLVDKTVNGANLSEAKGMREALEDWRQQERAKLKKEEEERTSAEFRAILSVLKIDETHQIKVFDNLISEANRNPGSCSWILQQPKIQSWANCERDTQFAVLHGFFGSGKSVLAAQIATFLRASESSLVAAHFCTHLYPESTHYNYIMRSLMIQIIRLDPELITLSYDWLVLKKKAPSNTVVEQLLRLLVEAMGALPEKQKTLHIIIDGLDECDDGTIANVVKTLNKLVVSASSSAATILKVLLCTQMRPGVAQFVKKKHQIPLSSEKDHLNKAIRDYTLQKINAIRPSLSQLHITDDDVTALASQITQKAGGMFLWAKLVIEYINRNIFYHRDEILKAAISLPRELGEFYGRMLSQIMANFDERSAQRTSAILSWIAFAKRPLSLAELLSALVFDTKQEQVHELVPAYILDRCEPLIQKQADSSYSFAHVSVRDFLQSSDTPLLVTEIESQRRHGLATVRCLLSGQQIFSPLYPDSERTLRVLRGLHGFHMYATEFWADYLLASLEFDQAGFFESDFFALSCRLAENFIAAETDCEAADSGPSDPRLALIRQKDYRLYKMVKVVLLEQKKETIEATSIHDSSIQHDDMAHDVIALRKRHQTTIQKLLNYSTYPGISFQQLEQFKQNFRSSAFTCQLWSCPYATLGFNNIDSLIRHEVDHSKHICRVPGCQYPVFASAKLLENHMAEHHTSRDQQLKRSSIRKHPAPVDSSSPVHATHYDAGGISPPESYIYTIKCICNSFYDYGGTIYCQTCDTWQHIDCFYPENREEAMRESFSHSCAHCKPLPQTTIERNLRLRDITPRQKSASPRPLAVDIPPHTTPQVTQASPPPLVMAQKSQIGPQTMEHNQHVIERESERIDLAIRLAEASEEAEEYPFSSGSNSPKEPGLAQVVHSGPQLAQPTGSMAGVDSSLLPDSDAHGVTFPVPNVHALQVVPSQIHSANEAIPDTLSPRSCDLFSRSRTSSPALIDEARQSAPLSPKSTPQTSPVTATSDRRPNVAKDSSKPDIEEIVVSGHQNPRYLHQYPSHPPPGSSPGTIPSSQSQNQAQNSYNIPRNGTLTRKAPQEPTPSSSSKPASKNRLVKSVGNWVSQFGRK</sequence>
<dbReference type="PANTHER" id="PTHR10039">
    <property type="entry name" value="AMELOGENIN"/>
    <property type="match status" value="1"/>
</dbReference>
<dbReference type="RefSeq" id="XP_024777338.1">
    <property type="nucleotide sequence ID" value="XM_024912551.1"/>
</dbReference>
<dbReference type="Pfam" id="PF24883">
    <property type="entry name" value="NPHP3_N"/>
    <property type="match status" value="1"/>
</dbReference>
<feature type="domain" description="C2H2-type" evidence="4">
    <location>
        <begin position="855"/>
        <end position="880"/>
    </location>
</feature>
<dbReference type="Proteomes" id="UP000241690">
    <property type="component" value="Unassembled WGS sequence"/>
</dbReference>
<dbReference type="GeneID" id="36621110"/>
<evidence type="ECO:0000256" key="1">
    <source>
        <dbReference type="ARBA" id="ARBA00022737"/>
    </source>
</evidence>
<dbReference type="Gene3D" id="3.40.50.300">
    <property type="entry name" value="P-loop containing nucleotide triphosphate hydrolases"/>
    <property type="match status" value="1"/>
</dbReference>
<accession>A0A2T4AKQ3</accession>
<evidence type="ECO:0000256" key="3">
    <source>
        <dbReference type="SAM" id="MobiDB-lite"/>
    </source>
</evidence>
<dbReference type="InterPro" id="IPR056125">
    <property type="entry name" value="DUF7708"/>
</dbReference>
<dbReference type="InterPro" id="IPR011011">
    <property type="entry name" value="Znf_FYVE_PHD"/>
</dbReference>
<evidence type="ECO:0000259" key="4">
    <source>
        <dbReference type="SMART" id="SM00355"/>
    </source>
</evidence>
<dbReference type="InterPro" id="IPR054471">
    <property type="entry name" value="GPIID_WHD"/>
</dbReference>
<name>A0A2T4AKQ3_TRIHA</name>
<evidence type="ECO:0000256" key="2">
    <source>
        <dbReference type="SAM" id="Coils"/>
    </source>
</evidence>
<feature type="compositionally biased region" description="Low complexity" evidence="3">
    <location>
        <begin position="1260"/>
        <end position="1269"/>
    </location>
</feature>
<feature type="region of interest" description="Disordered" evidence="3">
    <location>
        <begin position="994"/>
        <end position="1021"/>
    </location>
</feature>
<keyword evidence="2" id="KW-0175">Coiled coil</keyword>
<feature type="compositionally biased region" description="Polar residues" evidence="3">
    <location>
        <begin position="1167"/>
        <end position="1183"/>
    </location>
</feature>